<feature type="compositionally biased region" description="Polar residues" evidence="1">
    <location>
        <begin position="387"/>
        <end position="401"/>
    </location>
</feature>
<feature type="compositionally biased region" description="Low complexity" evidence="1">
    <location>
        <begin position="23"/>
        <end position="40"/>
    </location>
</feature>
<feature type="compositionally biased region" description="Basic and acidic residues" evidence="1">
    <location>
        <begin position="291"/>
        <end position="300"/>
    </location>
</feature>
<dbReference type="EMBL" id="JACAZF010000008">
    <property type="protein sequence ID" value="KAF7297414.1"/>
    <property type="molecule type" value="Genomic_DNA"/>
</dbReference>
<feature type="compositionally biased region" description="Pro residues" evidence="1">
    <location>
        <begin position="450"/>
        <end position="459"/>
    </location>
</feature>
<dbReference type="Proteomes" id="UP000636479">
    <property type="component" value="Unassembled WGS sequence"/>
</dbReference>
<sequence>MAEAELRDMLRADPMFGRARAVDTSSRQRSRDSAAASTRSWVIMNANSPPPPPPPGPLPLPEPVPSLAPSRPLPMPPRRTASALTEANVEHMQVEVPSPEMGYQWTTGKVYKAKEAHANRTGFVGGFVSGLKKLPKALGRRRPRRGTEATEFTSGTEGTGNTLPQYRSVPPTPVVPDRGVSFAAPLARKSAPTEQYRPSFILVPPEDDEEHQLEVDSGVVLAAHDAAMPGGFDSAEGPSTRVRPPTPAPAIARTRSHTSAPSPRPSRVDDRLAPAEREGDEPVSVNAHPQPTEDYRRMSAHDVAISRQHSQRSRTTVDESFSHSMSSPSFAQELHGPIYRFFNALHLLPWVATDRITADWKPPKRKPRLENEGVSWYYPMGHAPPSTRDSSLFDSTHTALHNSERGRRSGETREIGRDVHIRRHRSHRPRSTPVDRIQTHYTYAYAPYPAFSPPPPAPPLSRHSPQRSPPPQTNGPGTLTSQPAIRRRHRRRPSTSATTPPYHHHRPRQHREEPVGSTYVAHWGHMPVPLPVQMQMSPQILPSAAPLYIIQATPIGSPALSDASAGGIPGVSDAGGTAGSDGANGGQHNNSGASPTPAPQMVQMLAPVYMQMPMNTSPNTRPASPRQQHYTAYGYGYGYGSPVMQMQMATPVSMPGT</sequence>
<evidence type="ECO:0000313" key="2">
    <source>
        <dbReference type="EMBL" id="KAF7297414.1"/>
    </source>
</evidence>
<feature type="region of interest" description="Disordered" evidence="1">
    <location>
        <begin position="386"/>
        <end position="514"/>
    </location>
</feature>
<dbReference type="RefSeq" id="XP_037217773.1">
    <property type="nucleotide sequence ID" value="XM_037366361.1"/>
</dbReference>
<feature type="compositionally biased region" description="Basic residues" evidence="1">
    <location>
        <begin position="420"/>
        <end position="430"/>
    </location>
</feature>
<reference evidence="2" key="1">
    <citation type="submission" date="2020-05" db="EMBL/GenBank/DDBJ databases">
        <title>Mycena genomes resolve the evolution of fungal bioluminescence.</title>
        <authorList>
            <person name="Tsai I.J."/>
        </authorList>
    </citation>
    <scope>NUCLEOTIDE SEQUENCE</scope>
    <source>
        <strain evidence="2">171206Taipei</strain>
    </source>
</reference>
<feature type="region of interest" description="Disordered" evidence="1">
    <location>
        <begin position="228"/>
        <end position="328"/>
    </location>
</feature>
<feature type="compositionally biased region" description="Basic and acidic residues" evidence="1">
    <location>
        <begin position="1"/>
        <end position="11"/>
    </location>
</feature>
<comment type="caution">
    <text evidence="2">The sequence shown here is derived from an EMBL/GenBank/DDBJ whole genome shotgun (WGS) entry which is preliminary data.</text>
</comment>
<feature type="compositionally biased region" description="Polar residues" evidence="1">
    <location>
        <begin position="150"/>
        <end position="165"/>
    </location>
</feature>
<feature type="compositionally biased region" description="Basic and acidic residues" evidence="1">
    <location>
        <begin position="266"/>
        <end position="277"/>
    </location>
</feature>
<dbReference type="AlphaFoldDB" id="A0A8H6W2Y0"/>
<keyword evidence="3" id="KW-1185">Reference proteome</keyword>
<feature type="compositionally biased region" description="Gly residues" evidence="1">
    <location>
        <begin position="576"/>
        <end position="585"/>
    </location>
</feature>
<feature type="compositionally biased region" description="Polar residues" evidence="1">
    <location>
        <begin position="474"/>
        <end position="483"/>
    </location>
</feature>
<feature type="compositionally biased region" description="Pro residues" evidence="1">
    <location>
        <begin position="48"/>
        <end position="77"/>
    </location>
</feature>
<organism evidence="2 3">
    <name type="scientific">Mycena indigotica</name>
    <dbReference type="NCBI Taxonomy" id="2126181"/>
    <lineage>
        <taxon>Eukaryota</taxon>
        <taxon>Fungi</taxon>
        <taxon>Dikarya</taxon>
        <taxon>Basidiomycota</taxon>
        <taxon>Agaricomycotina</taxon>
        <taxon>Agaricomycetes</taxon>
        <taxon>Agaricomycetidae</taxon>
        <taxon>Agaricales</taxon>
        <taxon>Marasmiineae</taxon>
        <taxon>Mycenaceae</taxon>
        <taxon>Mycena</taxon>
    </lineage>
</organism>
<dbReference type="GeneID" id="59348877"/>
<accession>A0A8H6W2Y0</accession>
<dbReference type="OrthoDB" id="3058472at2759"/>
<evidence type="ECO:0000256" key="1">
    <source>
        <dbReference type="SAM" id="MobiDB-lite"/>
    </source>
</evidence>
<feature type="region of interest" description="Disordered" evidence="1">
    <location>
        <begin position="1"/>
        <end position="77"/>
    </location>
</feature>
<gene>
    <name evidence="2" type="ORF">MIND_00975000</name>
</gene>
<protein>
    <submittedName>
        <fullName evidence="2">Uncharacterized protein</fullName>
    </submittedName>
</protein>
<feature type="region of interest" description="Disordered" evidence="1">
    <location>
        <begin position="137"/>
        <end position="168"/>
    </location>
</feature>
<feature type="region of interest" description="Disordered" evidence="1">
    <location>
        <begin position="561"/>
        <end position="599"/>
    </location>
</feature>
<feature type="compositionally biased region" description="Basic and acidic residues" evidence="1">
    <location>
        <begin position="402"/>
        <end position="419"/>
    </location>
</feature>
<evidence type="ECO:0000313" key="3">
    <source>
        <dbReference type="Proteomes" id="UP000636479"/>
    </source>
</evidence>
<name>A0A8H6W2Y0_9AGAR</name>
<proteinExistence type="predicted"/>